<proteinExistence type="predicted"/>
<comment type="caution">
    <text evidence="1">The sequence shown here is derived from an EMBL/GenBank/DDBJ whole genome shotgun (WGS) entry which is preliminary data.</text>
</comment>
<name>A0A563U329_9SPHI</name>
<dbReference type="EMBL" id="VOEJ01000008">
    <property type="protein sequence ID" value="TWR25733.1"/>
    <property type="molecule type" value="Genomic_DNA"/>
</dbReference>
<protein>
    <submittedName>
        <fullName evidence="1">Uncharacterized protein</fullName>
    </submittedName>
</protein>
<gene>
    <name evidence="1" type="ORF">FPZ43_15720</name>
</gene>
<sequence length="166" mass="18735">MPAAEQSFLRELVKTDSVYDAQINEITKKESFEKGKAEVEKYIINNLSVNNWVGIVQNIEVKSEPVDYVKVDVFLPIGNWHEAAGPEYTNPMFVSLVNPKDAKLMEAVKKLQKGDEVFVSGNIQKNLSGRINFINYTDGIRDLESFKSLNLDLKLTDIKKSNGIKP</sequence>
<dbReference type="AlphaFoldDB" id="A0A563U329"/>
<keyword evidence="2" id="KW-1185">Reference proteome</keyword>
<dbReference type="Proteomes" id="UP000320042">
    <property type="component" value="Unassembled WGS sequence"/>
</dbReference>
<reference evidence="1 2" key="1">
    <citation type="submission" date="2019-07" db="EMBL/GenBank/DDBJ databases">
        <authorList>
            <person name="Kim J."/>
        </authorList>
    </citation>
    <scope>NUCLEOTIDE SEQUENCE [LARGE SCALE GENOMIC DNA]</scope>
    <source>
        <strain evidence="2">dk17</strain>
    </source>
</reference>
<evidence type="ECO:0000313" key="2">
    <source>
        <dbReference type="Proteomes" id="UP000320042"/>
    </source>
</evidence>
<accession>A0A563U329</accession>
<dbReference type="RefSeq" id="WP_146382890.1">
    <property type="nucleotide sequence ID" value="NZ_VOEJ01000008.1"/>
</dbReference>
<evidence type="ECO:0000313" key="1">
    <source>
        <dbReference type="EMBL" id="TWR25733.1"/>
    </source>
</evidence>
<organism evidence="1 2">
    <name type="scientific">Mucilaginibacter pallidiroseus</name>
    <dbReference type="NCBI Taxonomy" id="2599295"/>
    <lineage>
        <taxon>Bacteria</taxon>
        <taxon>Pseudomonadati</taxon>
        <taxon>Bacteroidota</taxon>
        <taxon>Sphingobacteriia</taxon>
        <taxon>Sphingobacteriales</taxon>
        <taxon>Sphingobacteriaceae</taxon>
        <taxon>Mucilaginibacter</taxon>
    </lineage>
</organism>